<dbReference type="OrthoDB" id="2583609at2"/>
<feature type="compositionally biased region" description="Basic and acidic residues" evidence="1">
    <location>
        <begin position="141"/>
        <end position="153"/>
    </location>
</feature>
<evidence type="ECO:0000313" key="4">
    <source>
        <dbReference type="EMBL" id="VDC29296.1"/>
    </source>
</evidence>
<proteinExistence type="predicted"/>
<feature type="compositionally biased region" description="Basic and acidic residues" evidence="1">
    <location>
        <begin position="97"/>
        <end position="134"/>
    </location>
</feature>
<dbReference type="Pfam" id="PF01476">
    <property type="entry name" value="LysM"/>
    <property type="match status" value="1"/>
</dbReference>
<name>A0A3P5XEL2_9BACL</name>
<keyword evidence="2" id="KW-1133">Transmembrane helix</keyword>
<dbReference type="Proteomes" id="UP000270468">
    <property type="component" value="Unassembled WGS sequence"/>
</dbReference>
<dbReference type="InterPro" id="IPR036779">
    <property type="entry name" value="LysM_dom_sf"/>
</dbReference>
<dbReference type="SMART" id="SM00257">
    <property type="entry name" value="LysM"/>
    <property type="match status" value="1"/>
</dbReference>
<dbReference type="PROSITE" id="PS51782">
    <property type="entry name" value="LYSM"/>
    <property type="match status" value="1"/>
</dbReference>
<gene>
    <name evidence="4" type="primary">ebpS</name>
    <name evidence="4" type="ORF">FILTAD_02044</name>
</gene>
<accession>A0A3P5XEL2</accession>
<evidence type="ECO:0000256" key="1">
    <source>
        <dbReference type="SAM" id="MobiDB-lite"/>
    </source>
</evidence>
<keyword evidence="2" id="KW-0812">Transmembrane</keyword>
<evidence type="ECO:0000259" key="3">
    <source>
        <dbReference type="PROSITE" id="PS51782"/>
    </source>
</evidence>
<evidence type="ECO:0000313" key="5">
    <source>
        <dbReference type="Proteomes" id="UP000270468"/>
    </source>
</evidence>
<dbReference type="InterPro" id="IPR018392">
    <property type="entry name" value="LysM"/>
</dbReference>
<feature type="domain" description="LysM" evidence="3">
    <location>
        <begin position="155"/>
        <end position="201"/>
    </location>
</feature>
<feature type="region of interest" description="Disordered" evidence="1">
    <location>
        <begin position="93"/>
        <end position="160"/>
    </location>
</feature>
<dbReference type="AlphaFoldDB" id="A0A3P5XEL2"/>
<sequence length="202" mass="22795">MEKDDYKTEFEEHRKEISFDDELGEENLPSRAELHRKNHRTKKKSGHMMINIVLGLFTLVPVVILVYVISDFYNPGDATSAKVEDQAFLYETSNKNTDGKNDTEKDISVDDAEKEKNKETKPVTKTNPVDKVDSKPVIVEQPKKEVEPEEKGTPKTHKVASNENLYRISLKYYGSGNGVDKIKKANGLSSNEIVVGQTLVIP</sequence>
<protein>
    <submittedName>
        <fullName evidence="4">Elastin-binding protein EbpS</fullName>
    </submittedName>
</protein>
<dbReference type="SUPFAM" id="SSF54106">
    <property type="entry name" value="LysM domain"/>
    <property type="match status" value="1"/>
</dbReference>
<organism evidence="4 5">
    <name type="scientific">Filibacter tadaridae</name>
    <dbReference type="NCBI Taxonomy" id="2483811"/>
    <lineage>
        <taxon>Bacteria</taxon>
        <taxon>Bacillati</taxon>
        <taxon>Bacillota</taxon>
        <taxon>Bacilli</taxon>
        <taxon>Bacillales</taxon>
        <taxon>Caryophanaceae</taxon>
        <taxon>Filibacter</taxon>
    </lineage>
</organism>
<dbReference type="RefSeq" id="WP_124070686.1">
    <property type="nucleotide sequence ID" value="NZ_CBCRXF010000001.1"/>
</dbReference>
<feature type="transmembrane region" description="Helical" evidence="2">
    <location>
        <begin position="48"/>
        <end position="69"/>
    </location>
</feature>
<keyword evidence="5" id="KW-1185">Reference proteome</keyword>
<keyword evidence="2" id="KW-0472">Membrane</keyword>
<dbReference type="EMBL" id="UXAV01000042">
    <property type="protein sequence ID" value="VDC29296.1"/>
    <property type="molecule type" value="Genomic_DNA"/>
</dbReference>
<evidence type="ECO:0000256" key="2">
    <source>
        <dbReference type="SAM" id="Phobius"/>
    </source>
</evidence>
<dbReference type="Gene3D" id="3.10.350.10">
    <property type="entry name" value="LysM domain"/>
    <property type="match status" value="1"/>
</dbReference>
<reference evidence="4 5" key="1">
    <citation type="submission" date="2018-11" db="EMBL/GenBank/DDBJ databases">
        <authorList>
            <person name="Criscuolo A."/>
        </authorList>
    </citation>
    <scope>NUCLEOTIDE SEQUENCE [LARGE SCALE GENOMIC DNA]</scope>
    <source>
        <strain evidence="4">ATB-66</strain>
    </source>
</reference>